<comment type="caution">
    <text evidence="1">The sequence shown here is derived from an EMBL/GenBank/DDBJ whole genome shotgun (WGS) entry which is preliminary data.</text>
</comment>
<protein>
    <submittedName>
        <fullName evidence="1">Histidine phosphatase family protein</fullName>
        <ecNumber evidence="1">3.1.3.-</ecNumber>
    </submittedName>
</protein>
<dbReference type="RefSeq" id="WP_318598898.1">
    <property type="nucleotide sequence ID" value="NZ_JAWSTH010000057.1"/>
</dbReference>
<dbReference type="EC" id="3.1.3.-" evidence="1"/>
<dbReference type="InterPro" id="IPR029033">
    <property type="entry name" value="His_PPase_superfam"/>
</dbReference>
<dbReference type="Proteomes" id="UP001284601">
    <property type="component" value="Unassembled WGS sequence"/>
</dbReference>
<dbReference type="InterPro" id="IPR013078">
    <property type="entry name" value="His_Pase_superF_clade-1"/>
</dbReference>
<reference evidence="1 2" key="2">
    <citation type="submission" date="2023-10" db="EMBL/GenBank/DDBJ databases">
        <authorList>
            <person name="Han X.F."/>
        </authorList>
    </citation>
    <scope>NUCLEOTIDE SEQUENCE [LARGE SCALE GENOMIC DNA]</scope>
    <source>
        <strain evidence="1 2">KCTC 39840</strain>
    </source>
</reference>
<keyword evidence="2" id="KW-1185">Reference proteome</keyword>
<accession>A0ABU4HT54</accession>
<dbReference type="CDD" id="cd07067">
    <property type="entry name" value="HP_PGM_like"/>
    <property type="match status" value="1"/>
</dbReference>
<proteinExistence type="predicted"/>
<dbReference type="SUPFAM" id="SSF53254">
    <property type="entry name" value="Phosphoglycerate mutase-like"/>
    <property type="match status" value="1"/>
</dbReference>
<dbReference type="InterPro" id="IPR050275">
    <property type="entry name" value="PGM_Phosphatase"/>
</dbReference>
<name>A0ABU4HT54_9ACTN</name>
<sequence length="197" mass="21663">MATTPNDLWLVRHGETEWSLTRRHTGRTDIPLTANGERQAATVEPRLRDVDFALVLSSPLQRARRTAELAGFADRLQLDDDLVEVDYGEYEGITTAAIREQRPDWDLWRDGCPGGETIAQTAARVARVIERARAADGPVLIVAHAHLLRTLAPVALGLHPDAGRHLLVDPTSISIIGNERGTPALKLWNDLGHLPEG</sequence>
<gene>
    <name evidence="1" type="ORF">R7226_19290</name>
</gene>
<keyword evidence="1" id="KW-0378">Hydrolase</keyword>
<dbReference type="PANTHER" id="PTHR48100:SF15">
    <property type="entry name" value="SEDOHEPTULOSE 1,7-BISPHOSPHATASE"/>
    <property type="match status" value="1"/>
</dbReference>
<evidence type="ECO:0000313" key="2">
    <source>
        <dbReference type="Proteomes" id="UP001284601"/>
    </source>
</evidence>
<dbReference type="Pfam" id="PF00300">
    <property type="entry name" value="His_Phos_1"/>
    <property type="match status" value="1"/>
</dbReference>
<dbReference type="PANTHER" id="PTHR48100">
    <property type="entry name" value="BROAD-SPECIFICITY PHOSPHATASE YOR283W-RELATED"/>
    <property type="match status" value="1"/>
</dbReference>
<dbReference type="Gene3D" id="3.40.50.1240">
    <property type="entry name" value="Phosphoglycerate mutase-like"/>
    <property type="match status" value="1"/>
</dbReference>
<dbReference type="SMART" id="SM00855">
    <property type="entry name" value="PGAM"/>
    <property type="match status" value="1"/>
</dbReference>
<reference evidence="2" key="1">
    <citation type="submission" date="2023-07" db="EMBL/GenBank/DDBJ databases">
        <title>Conexibacter stalactiti sp. nov., isolated from stalactites in a lava cave and emended description of the genus Conexibacter.</title>
        <authorList>
            <person name="Lee S.D."/>
        </authorList>
    </citation>
    <scope>NUCLEOTIDE SEQUENCE [LARGE SCALE GENOMIC DNA]</scope>
    <source>
        <strain evidence="2">KCTC 39840</strain>
    </source>
</reference>
<dbReference type="EMBL" id="JAWSTH010000057">
    <property type="protein sequence ID" value="MDW5596500.1"/>
    <property type="molecule type" value="Genomic_DNA"/>
</dbReference>
<organism evidence="1 2">
    <name type="scientific">Conexibacter stalactiti</name>
    <dbReference type="NCBI Taxonomy" id="1940611"/>
    <lineage>
        <taxon>Bacteria</taxon>
        <taxon>Bacillati</taxon>
        <taxon>Actinomycetota</taxon>
        <taxon>Thermoleophilia</taxon>
        <taxon>Solirubrobacterales</taxon>
        <taxon>Conexibacteraceae</taxon>
        <taxon>Conexibacter</taxon>
    </lineage>
</organism>
<dbReference type="GO" id="GO:0016787">
    <property type="term" value="F:hydrolase activity"/>
    <property type="evidence" value="ECO:0007669"/>
    <property type="project" value="UniProtKB-KW"/>
</dbReference>
<evidence type="ECO:0000313" key="1">
    <source>
        <dbReference type="EMBL" id="MDW5596500.1"/>
    </source>
</evidence>